<comment type="caution">
    <text evidence="6">Lacks conserved residue(s) required for the propagation of feature annotation.</text>
</comment>
<dbReference type="EC" id="2.7.4.6" evidence="3"/>
<evidence type="ECO:0000256" key="5">
    <source>
        <dbReference type="ARBA" id="ARBA00022777"/>
    </source>
</evidence>
<dbReference type="EMBL" id="MGJN01000009">
    <property type="protein sequence ID" value="OGN07128.1"/>
    <property type="molecule type" value="Genomic_DNA"/>
</dbReference>
<keyword evidence="4" id="KW-0808">Transferase</keyword>
<dbReference type="Pfam" id="PF00334">
    <property type="entry name" value="NDK"/>
    <property type="match status" value="2"/>
</dbReference>
<comment type="caution">
    <text evidence="8">The sequence shown here is derived from an EMBL/GenBank/DDBJ whole genome shotgun (WGS) entry which is preliminary data.</text>
</comment>
<evidence type="ECO:0000313" key="9">
    <source>
        <dbReference type="Proteomes" id="UP000176834"/>
    </source>
</evidence>
<dbReference type="PROSITE" id="PS51374">
    <property type="entry name" value="NDPK_LIKE"/>
    <property type="match status" value="1"/>
</dbReference>
<reference evidence="8 9" key="1">
    <citation type="journal article" date="2016" name="Nat. Commun.">
        <title>Thousands of microbial genomes shed light on interconnected biogeochemical processes in an aquifer system.</title>
        <authorList>
            <person name="Anantharaman K."/>
            <person name="Brown C.T."/>
            <person name="Hug L.A."/>
            <person name="Sharon I."/>
            <person name="Castelle C.J."/>
            <person name="Probst A.J."/>
            <person name="Thomas B.C."/>
            <person name="Singh A."/>
            <person name="Wilkins M.J."/>
            <person name="Karaoz U."/>
            <person name="Brodie E.L."/>
            <person name="Williams K.H."/>
            <person name="Hubbard S.S."/>
            <person name="Banfield J.F."/>
        </authorList>
    </citation>
    <scope>NUCLEOTIDE SEQUENCE [LARGE SCALE GENOMIC DNA]</scope>
</reference>
<name>A0A1F8F385_9BACT</name>
<dbReference type="GO" id="GO:0004550">
    <property type="term" value="F:nucleoside diphosphate kinase activity"/>
    <property type="evidence" value="ECO:0007669"/>
    <property type="project" value="UniProtKB-EC"/>
</dbReference>
<sequence>MSHKIQKEQTLILAKPDALQRGIVGEIIKRFETRGFKVVGIKMVKPSAEHIKKHYLATKEQLEGMGNKSLENLRQLGLDAMKILGTDNVLEIGKMINNWNFEFLSSSPVVAMIFEGPHAVEMGRKIVGNTLPFKADIGTIRGDFSVDSSTLGNFNKRPIRNIVHASGSVSEAKREIGHWFSSKEIFQYKRVDESVMFD</sequence>
<organism evidence="8 9">
    <name type="scientific">Candidatus Yanofskybacteria bacterium RIFCSPHIGHO2_02_FULL_38_22b</name>
    <dbReference type="NCBI Taxonomy" id="1802673"/>
    <lineage>
        <taxon>Bacteria</taxon>
        <taxon>Candidatus Yanofskyibacteriota</taxon>
    </lineage>
</organism>
<dbReference type="SUPFAM" id="SSF54919">
    <property type="entry name" value="Nucleoside diphosphate kinase, NDK"/>
    <property type="match status" value="1"/>
</dbReference>
<gene>
    <name evidence="8" type="ORF">A3B86_01825</name>
</gene>
<evidence type="ECO:0000313" key="8">
    <source>
        <dbReference type="EMBL" id="OGN07128.1"/>
    </source>
</evidence>
<dbReference type="PANTHER" id="PTHR11349">
    <property type="entry name" value="NUCLEOSIDE DIPHOSPHATE KINASE"/>
    <property type="match status" value="1"/>
</dbReference>
<evidence type="ECO:0000256" key="6">
    <source>
        <dbReference type="PROSITE-ProRule" id="PRU00706"/>
    </source>
</evidence>
<evidence type="ECO:0000256" key="3">
    <source>
        <dbReference type="ARBA" id="ARBA00012966"/>
    </source>
</evidence>
<dbReference type="AlphaFoldDB" id="A0A1F8F385"/>
<dbReference type="InterPro" id="IPR034907">
    <property type="entry name" value="NDK-like_dom"/>
</dbReference>
<dbReference type="Gene3D" id="3.30.70.141">
    <property type="entry name" value="Nucleoside diphosphate kinase-like domain"/>
    <property type="match status" value="1"/>
</dbReference>
<evidence type="ECO:0000256" key="4">
    <source>
        <dbReference type="ARBA" id="ARBA00022679"/>
    </source>
</evidence>
<keyword evidence="5 8" id="KW-0418">Kinase</keyword>
<proteinExistence type="inferred from homology"/>
<evidence type="ECO:0000259" key="7">
    <source>
        <dbReference type="SMART" id="SM00562"/>
    </source>
</evidence>
<dbReference type="SMART" id="SM00562">
    <property type="entry name" value="NDK"/>
    <property type="match status" value="1"/>
</dbReference>
<evidence type="ECO:0000256" key="1">
    <source>
        <dbReference type="ARBA" id="ARBA00001946"/>
    </source>
</evidence>
<comment type="cofactor">
    <cofactor evidence="1">
        <name>Mg(2+)</name>
        <dbReference type="ChEBI" id="CHEBI:18420"/>
    </cofactor>
</comment>
<evidence type="ECO:0000256" key="2">
    <source>
        <dbReference type="ARBA" id="ARBA00008142"/>
    </source>
</evidence>
<protein>
    <recommendedName>
        <fullName evidence="3">nucleoside-diphosphate kinase</fullName>
        <ecNumber evidence="3">2.7.4.6</ecNumber>
    </recommendedName>
</protein>
<dbReference type="InterPro" id="IPR036850">
    <property type="entry name" value="NDK-like_dom_sf"/>
</dbReference>
<dbReference type="Proteomes" id="UP000176834">
    <property type="component" value="Unassembled WGS sequence"/>
</dbReference>
<feature type="domain" description="Nucleoside diphosphate kinase-like" evidence="7">
    <location>
        <begin position="7"/>
        <end position="187"/>
    </location>
</feature>
<comment type="similarity">
    <text evidence="2 6">Belongs to the NDK family.</text>
</comment>
<accession>A0A1F8F385</accession>